<reference evidence="1 2" key="2">
    <citation type="journal article" date="2016" name="Microb. Ecol.">
        <title>Genome Characteristics of a Novel Type I Methanotroph (Sn10-6) Isolated from a Flooded Indian Rice Field.</title>
        <authorList>
            <person name="Rahalkar M.C."/>
            <person name="Pandit P.S."/>
            <person name="Dhakephalkar P.K."/>
            <person name="Pore S."/>
            <person name="Arora P."/>
            <person name="Kapse N."/>
        </authorList>
    </citation>
    <scope>NUCLEOTIDE SEQUENCE [LARGE SCALE GENOMIC DNA]</scope>
    <source>
        <strain evidence="1 2">Sn10-6</strain>
    </source>
</reference>
<evidence type="ECO:0000313" key="2">
    <source>
        <dbReference type="Proteomes" id="UP000033684"/>
    </source>
</evidence>
<name>A0A0F3IJH8_9GAMM</name>
<comment type="caution">
    <text evidence="1">The sequence shown here is derived from an EMBL/GenBank/DDBJ whole genome shotgun (WGS) entry which is preliminary data.</text>
</comment>
<organism evidence="1 2">
    <name type="scientific">Methylocucumis oryzae</name>
    <dbReference type="NCBI Taxonomy" id="1632867"/>
    <lineage>
        <taxon>Bacteria</taxon>
        <taxon>Pseudomonadati</taxon>
        <taxon>Pseudomonadota</taxon>
        <taxon>Gammaproteobacteria</taxon>
        <taxon>Methylococcales</taxon>
        <taxon>Methylococcaceae</taxon>
        <taxon>Methylocucumis</taxon>
    </lineage>
</organism>
<accession>A0A0F3IJH8</accession>
<keyword evidence="2" id="KW-1185">Reference proteome</keyword>
<proteinExistence type="predicted"/>
<dbReference type="InterPro" id="IPR037914">
    <property type="entry name" value="SpoVT-AbrB_sf"/>
</dbReference>
<gene>
    <name evidence="1" type="ORF">VZ94_09725</name>
</gene>
<dbReference type="AlphaFoldDB" id="A0A0F3IJH8"/>
<sequence>MSYSNSDYITGMSYVTTCKTSNKVQVTIPIDMRKKLRFATGETINWGNYSDPVSPFLRLHALKLLFFYHRSLIWQLELRRVLCE</sequence>
<reference evidence="2" key="1">
    <citation type="submission" date="2015-03" db="EMBL/GenBank/DDBJ databases">
        <title>Draft genome sequence of a novel methanotroph (Sn10-6) isolated from flooded ricefield rhizosphere in India.</title>
        <authorList>
            <person name="Pandit P.S."/>
            <person name="Pore S.D."/>
            <person name="Arora P."/>
            <person name="Kapse N.G."/>
            <person name="Dhakephalkar P.K."/>
            <person name="Rahalkar M.C."/>
        </authorList>
    </citation>
    <scope>NUCLEOTIDE SEQUENCE [LARGE SCALE GENOMIC DNA]</scope>
    <source>
        <strain evidence="2">Sn10-6</strain>
    </source>
</reference>
<evidence type="ECO:0008006" key="3">
    <source>
        <dbReference type="Google" id="ProtNLM"/>
    </source>
</evidence>
<protein>
    <recommendedName>
        <fullName evidence="3">SpoVT-AbrB domain-containing protein</fullName>
    </recommendedName>
</protein>
<dbReference type="Proteomes" id="UP000033684">
    <property type="component" value="Unassembled WGS sequence"/>
</dbReference>
<dbReference type="SUPFAM" id="SSF89447">
    <property type="entry name" value="AbrB/MazE/MraZ-like"/>
    <property type="match status" value="1"/>
</dbReference>
<evidence type="ECO:0000313" key="1">
    <source>
        <dbReference type="EMBL" id="KJV06673.1"/>
    </source>
</evidence>
<dbReference type="EMBL" id="LAJX01000096">
    <property type="protein sequence ID" value="KJV06673.1"/>
    <property type="molecule type" value="Genomic_DNA"/>
</dbReference>